<organism evidence="13 14">
    <name type="scientific">Trichinella pseudospiralis</name>
    <name type="common">Parasitic roundworm</name>
    <dbReference type="NCBI Taxonomy" id="6337"/>
    <lineage>
        <taxon>Eukaryota</taxon>
        <taxon>Metazoa</taxon>
        <taxon>Ecdysozoa</taxon>
        <taxon>Nematoda</taxon>
        <taxon>Enoplea</taxon>
        <taxon>Dorylaimia</taxon>
        <taxon>Trichinellida</taxon>
        <taxon>Trichinellidae</taxon>
        <taxon>Trichinella</taxon>
    </lineage>
</organism>
<evidence type="ECO:0000256" key="6">
    <source>
        <dbReference type="ARBA" id="ARBA00022741"/>
    </source>
</evidence>
<dbReference type="SUPFAM" id="SSF52540">
    <property type="entry name" value="P-loop containing nucleoside triphosphate hydrolases"/>
    <property type="match status" value="1"/>
</dbReference>
<dbReference type="Gene3D" id="3.40.50.300">
    <property type="entry name" value="P-loop containing nucleotide triphosphate hydrolases"/>
    <property type="match status" value="1"/>
</dbReference>
<dbReference type="GO" id="GO:0007010">
    <property type="term" value="P:cytoskeleton organization"/>
    <property type="evidence" value="ECO:0007669"/>
    <property type="project" value="UniProtKB-ARBA"/>
</dbReference>
<evidence type="ECO:0000256" key="3">
    <source>
        <dbReference type="ARBA" id="ARBA00022475"/>
    </source>
</evidence>
<dbReference type="InterPro" id="IPR027417">
    <property type="entry name" value="P-loop_NTPase"/>
</dbReference>
<accession>A0A0V1EGS4</accession>
<keyword evidence="6" id="KW-0547">Nucleotide-binding</keyword>
<proteinExistence type="predicted"/>
<dbReference type="PROSITE" id="PS51420">
    <property type="entry name" value="RHO"/>
    <property type="match status" value="1"/>
</dbReference>
<keyword evidence="4" id="KW-0597">Phosphoprotein</keyword>
<dbReference type="SMART" id="SM00176">
    <property type="entry name" value="RAN"/>
    <property type="match status" value="1"/>
</dbReference>
<comment type="caution">
    <text evidence="13">The sequence shown here is derived from an EMBL/GenBank/DDBJ whole genome shotgun (WGS) entry which is preliminary data.</text>
</comment>
<dbReference type="GO" id="GO:0046872">
    <property type="term" value="F:metal ion binding"/>
    <property type="evidence" value="ECO:0007669"/>
    <property type="project" value="UniProtKB-KW"/>
</dbReference>
<dbReference type="InterPro" id="IPR003578">
    <property type="entry name" value="Small_GTPase_Rho"/>
</dbReference>
<comment type="subcellular location">
    <subcellularLocation>
        <location evidence="2">Cell membrane</location>
        <topology evidence="2">Lipid-anchor</topology>
        <orientation evidence="2">Cytoplasmic side</orientation>
    </subcellularLocation>
</comment>
<dbReference type="AlphaFoldDB" id="A0A0V1EGS4"/>
<evidence type="ECO:0000256" key="1">
    <source>
        <dbReference type="ARBA" id="ARBA00001946"/>
    </source>
</evidence>
<dbReference type="PRINTS" id="PR00449">
    <property type="entry name" value="RASTRNSFRMNG"/>
</dbReference>
<evidence type="ECO:0000256" key="9">
    <source>
        <dbReference type="ARBA" id="ARBA00023136"/>
    </source>
</evidence>
<keyword evidence="10" id="KW-0564">Palmitate</keyword>
<dbReference type="GO" id="GO:0005525">
    <property type="term" value="F:GTP binding"/>
    <property type="evidence" value="ECO:0007669"/>
    <property type="project" value="UniProtKB-KW"/>
</dbReference>
<dbReference type="GO" id="GO:0007264">
    <property type="term" value="P:small GTPase-mediated signal transduction"/>
    <property type="evidence" value="ECO:0007669"/>
    <property type="project" value="InterPro"/>
</dbReference>
<feature type="region of interest" description="Disordered" evidence="12">
    <location>
        <begin position="1"/>
        <end position="21"/>
    </location>
</feature>
<keyword evidence="3" id="KW-1003">Cell membrane</keyword>
<dbReference type="PANTHER" id="PTHR24072">
    <property type="entry name" value="RHO FAMILY GTPASE"/>
    <property type="match status" value="1"/>
</dbReference>
<dbReference type="NCBIfam" id="TIGR00231">
    <property type="entry name" value="small_GTP"/>
    <property type="match status" value="1"/>
</dbReference>
<dbReference type="InterPro" id="IPR001806">
    <property type="entry name" value="Small_GTPase"/>
</dbReference>
<evidence type="ECO:0000256" key="4">
    <source>
        <dbReference type="ARBA" id="ARBA00022553"/>
    </source>
</evidence>
<reference evidence="13 14" key="1">
    <citation type="submission" date="2015-01" db="EMBL/GenBank/DDBJ databases">
        <title>Evolution of Trichinella species and genotypes.</title>
        <authorList>
            <person name="Korhonen P.K."/>
            <person name="Edoardo P."/>
            <person name="Giuseppe L.R."/>
            <person name="Gasser R.B."/>
        </authorList>
    </citation>
    <scope>NUCLEOTIDE SEQUENCE [LARGE SCALE GENOMIC DNA]</scope>
    <source>
        <strain evidence="13">ISS13</strain>
    </source>
</reference>
<evidence type="ECO:0000313" key="13">
    <source>
        <dbReference type="EMBL" id="KRY72992.1"/>
    </source>
</evidence>
<keyword evidence="9" id="KW-0472">Membrane</keyword>
<keyword evidence="7" id="KW-0460">Magnesium</keyword>
<evidence type="ECO:0000313" key="14">
    <source>
        <dbReference type="Proteomes" id="UP000054632"/>
    </source>
</evidence>
<keyword evidence="8" id="KW-0342">GTP-binding</keyword>
<keyword evidence="11" id="KW-0449">Lipoprotein</keyword>
<protein>
    <submittedName>
        <fullName evidence="13">Rho-related GTP-binding protein RhoU</fullName>
    </submittedName>
</protein>
<dbReference type="Pfam" id="PF00071">
    <property type="entry name" value="Ras"/>
    <property type="match status" value="1"/>
</dbReference>
<gene>
    <name evidence="13" type="primary">Rhou</name>
    <name evidence="13" type="ORF">T4A_9051</name>
</gene>
<dbReference type="GO" id="GO:0003924">
    <property type="term" value="F:GTPase activity"/>
    <property type="evidence" value="ECO:0007669"/>
    <property type="project" value="InterPro"/>
</dbReference>
<dbReference type="SMART" id="SM00174">
    <property type="entry name" value="RHO"/>
    <property type="match status" value="1"/>
</dbReference>
<dbReference type="PROSITE" id="PS51419">
    <property type="entry name" value="RAB"/>
    <property type="match status" value="1"/>
</dbReference>
<dbReference type="SMART" id="SM00173">
    <property type="entry name" value="RAS"/>
    <property type="match status" value="1"/>
</dbReference>
<dbReference type="EMBL" id="JYDR01000038">
    <property type="protein sequence ID" value="KRY72992.1"/>
    <property type="molecule type" value="Genomic_DNA"/>
</dbReference>
<dbReference type="GO" id="GO:0005886">
    <property type="term" value="C:plasma membrane"/>
    <property type="evidence" value="ECO:0007669"/>
    <property type="project" value="UniProtKB-SubCell"/>
</dbReference>
<dbReference type="FunFam" id="3.40.50.300:FF:000561">
    <property type="entry name" value="rho-related GTP-binding protein RhoV"/>
    <property type="match status" value="1"/>
</dbReference>
<dbReference type="CDD" id="cd04130">
    <property type="entry name" value="Wrch_1"/>
    <property type="match status" value="1"/>
</dbReference>
<evidence type="ECO:0000256" key="5">
    <source>
        <dbReference type="ARBA" id="ARBA00022723"/>
    </source>
</evidence>
<comment type="cofactor">
    <cofactor evidence="1">
        <name>Mg(2+)</name>
        <dbReference type="ChEBI" id="CHEBI:18420"/>
    </cofactor>
</comment>
<evidence type="ECO:0000256" key="7">
    <source>
        <dbReference type="ARBA" id="ARBA00022842"/>
    </source>
</evidence>
<dbReference type="SMART" id="SM00175">
    <property type="entry name" value="RAB"/>
    <property type="match status" value="1"/>
</dbReference>
<dbReference type="Proteomes" id="UP000054632">
    <property type="component" value="Unassembled WGS sequence"/>
</dbReference>
<keyword evidence="5" id="KW-0479">Metal-binding</keyword>
<sequence length="420" mass="46887">MALDRQANFPTQQSHNGTLQGALGNSPTRLICLDKTTLLPHHCLLLPLLLLLLVAVTTTTTTTTTYNHHHHHQTASCSFFLAFHTTAWLYPLKSHIYHCDLLTTMNGKGPLASSFHSDDPSTPPIKCVLVGDGAVGKTSLIVSYTTNGYPQEYVPTAFDNYSVHVTVNDQPIRLQLCDTAGQEDFDTLRHLCYPNSHVFLLCFSVVCPASFSNVQQRWLPEIRRYCPRAPLILVGTQCDLRTNIQVLLDLNRFREAPVSVADAQHVAKKINAIQYVECSALTQVNLKEVFDMAILAALNLTEPPVKPKIFVHHVKARMSIRRLKQKLTRPNSVDALQHPSVNVKRHLSSTSAIPALLDGLDRRKNSSTAVHNHNNNGHSRSTIKLPTVCNVNSQTLQAKYLSYNPGEKQRTGWRRFLCIA</sequence>
<dbReference type="InterPro" id="IPR005225">
    <property type="entry name" value="Small_GTP-bd"/>
</dbReference>
<feature type="compositionally biased region" description="Polar residues" evidence="12">
    <location>
        <begin position="8"/>
        <end position="21"/>
    </location>
</feature>
<name>A0A0V1EGS4_TRIPS</name>
<evidence type="ECO:0000256" key="8">
    <source>
        <dbReference type="ARBA" id="ARBA00023134"/>
    </source>
</evidence>
<evidence type="ECO:0000256" key="12">
    <source>
        <dbReference type="SAM" id="MobiDB-lite"/>
    </source>
</evidence>
<dbReference type="PROSITE" id="PS51421">
    <property type="entry name" value="RAS"/>
    <property type="match status" value="1"/>
</dbReference>
<evidence type="ECO:0000256" key="11">
    <source>
        <dbReference type="ARBA" id="ARBA00023288"/>
    </source>
</evidence>
<dbReference type="GO" id="GO:0022603">
    <property type="term" value="P:regulation of anatomical structure morphogenesis"/>
    <property type="evidence" value="ECO:0007669"/>
    <property type="project" value="UniProtKB-ARBA"/>
</dbReference>
<evidence type="ECO:0000256" key="2">
    <source>
        <dbReference type="ARBA" id="ARBA00004342"/>
    </source>
</evidence>
<evidence type="ECO:0000256" key="10">
    <source>
        <dbReference type="ARBA" id="ARBA00023139"/>
    </source>
</evidence>